<keyword evidence="7" id="KW-1185">Reference proteome</keyword>
<dbReference type="Gene3D" id="3.40.50.1700">
    <property type="entry name" value="Glycoside hydrolase family 3 C-terminal domain"/>
    <property type="match status" value="2"/>
</dbReference>
<dbReference type="SMART" id="SM01217">
    <property type="entry name" value="Fn3_like"/>
    <property type="match status" value="1"/>
</dbReference>
<dbReference type="RefSeq" id="WP_380000483.1">
    <property type="nucleotide sequence ID" value="NZ_JBHSGN010000133.1"/>
</dbReference>
<dbReference type="Pfam" id="PF14310">
    <property type="entry name" value="Fn3-like"/>
    <property type="match status" value="1"/>
</dbReference>
<gene>
    <name evidence="6" type="ORF">ACFO6W_21915</name>
</gene>
<evidence type="ECO:0000256" key="4">
    <source>
        <dbReference type="SAM" id="SignalP"/>
    </source>
</evidence>
<dbReference type="InterPro" id="IPR017853">
    <property type="entry name" value="GH"/>
</dbReference>
<keyword evidence="2 4" id="KW-0732">Signal</keyword>
<dbReference type="Proteomes" id="UP001596023">
    <property type="component" value="Unassembled WGS sequence"/>
</dbReference>
<dbReference type="InterPro" id="IPR001764">
    <property type="entry name" value="Glyco_hydro_3_N"/>
</dbReference>
<sequence>MRKINYICVAAFLLLLSAGCSDTPRYKNANAPVEERVNDLLSRMTLEEKAAQLDMLSANDILDGPDKLNEAQAMHFIDSMCIGSIHDFYPKTAAIANAVQKRAIENSRLGIPLIFIEEALHGYQGEGATTFPTPIGNSSSWDTILVNNIGKAIAAEARAHGVHFILGPNLDLARDIRWGRTEETFGEDPYLSSRYAVNLIKGMQGNSLKDNNAVVAEPKHFAIHGIPEGGVNTSPVFIGEREARSTHLYVFEKAVTEAKAKGIMAAYHERDGVPAIADPWLLKTILRDEWKFGGFVVSDLGAIAKQYKDHHTAASGEEAIVNALSAGLDMQFYDYPHDVFQNTVVQAVKDGKLSEKDLDRAAGSVLRVKFELGLFDNPYTDEALTAKVFHSEEHRKLALEAARKSIVLLENKDDILPLKKNIKSIALVGNLANVSSLGGYSPAGAKGVTVYQALKKRFGDNVKINFVNSDISERFSNIPLTALNPKSTPDKNGLDMEFFNNTDFQGSPVYTSTGDNLSVYWHNLSPAPGINSDNFSVRWSGTITAPVSGEYEFQLNADDYARVSINNELLIDCWGNDKRKQTGSKKISMTAGKPVPVTLEYAEIEDIAYINLKWRMTQLTSSSLYRDVANAAAASDVTIVVIGETNDEVGESRDRQNLYPHQTDLDIIKTAKQANKPVVTVMLTGRPLVLTEIAANSNALLQAWYPGEAGGDAVADVLWGDYNPSGKLSISFPKEQGSLPIYYSKKPSASRRYVDGNGEPLYEFGYGLSYTDFTYSALSIQPENPKTTDNVTVTINLRNTGNVDGAEVVQLYINDKVSSVATPVKLLKGFANVFLKAGESKEVKINLTPEHLSLINAGMKRVVEPGEFEIMVGSSSKNIHLTQSITITE</sequence>
<feature type="domain" description="PA14" evidence="5">
    <location>
        <begin position="489"/>
        <end position="629"/>
    </location>
</feature>
<feature type="chain" id="PRO_5047539677" evidence="4">
    <location>
        <begin position="23"/>
        <end position="889"/>
    </location>
</feature>
<evidence type="ECO:0000256" key="3">
    <source>
        <dbReference type="ARBA" id="ARBA00022801"/>
    </source>
</evidence>
<name>A0ABV9L257_9BACT</name>
<dbReference type="SUPFAM" id="SSF51445">
    <property type="entry name" value="(Trans)glycosidases"/>
    <property type="match status" value="1"/>
</dbReference>
<dbReference type="PANTHER" id="PTHR42721:SF3">
    <property type="entry name" value="BETA-D-XYLOSIDASE 5-RELATED"/>
    <property type="match status" value="1"/>
</dbReference>
<feature type="signal peptide" evidence="4">
    <location>
        <begin position="1"/>
        <end position="22"/>
    </location>
</feature>
<dbReference type="Gene3D" id="2.60.40.10">
    <property type="entry name" value="Immunoglobulins"/>
    <property type="match status" value="1"/>
</dbReference>
<evidence type="ECO:0000313" key="6">
    <source>
        <dbReference type="EMBL" id="MFC4676342.1"/>
    </source>
</evidence>
<dbReference type="GO" id="GO:0016787">
    <property type="term" value="F:hydrolase activity"/>
    <property type="evidence" value="ECO:0007669"/>
    <property type="project" value="UniProtKB-KW"/>
</dbReference>
<proteinExistence type="inferred from homology"/>
<dbReference type="PRINTS" id="PR00133">
    <property type="entry name" value="GLHYDRLASE3"/>
</dbReference>
<dbReference type="InterPro" id="IPR044993">
    <property type="entry name" value="BXL"/>
</dbReference>
<comment type="similarity">
    <text evidence="1">Belongs to the glycosyl hydrolase 3 family.</text>
</comment>
<organism evidence="6 7">
    <name type="scientific">Dysgonomonas termitidis</name>
    <dbReference type="NCBI Taxonomy" id="1516126"/>
    <lineage>
        <taxon>Bacteria</taxon>
        <taxon>Pseudomonadati</taxon>
        <taxon>Bacteroidota</taxon>
        <taxon>Bacteroidia</taxon>
        <taxon>Bacteroidales</taxon>
        <taxon>Dysgonomonadaceae</taxon>
        <taxon>Dysgonomonas</taxon>
    </lineage>
</organism>
<dbReference type="SMART" id="SM00758">
    <property type="entry name" value="PA14"/>
    <property type="match status" value="1"/>
</dbReference>
<dbReference type="InterPro" id="IPR002772">
    <property type="entry name" value="Glyco_hydro_3_C"/>
</dbReference>
<accession>A0ABV9L257</accession>
<evidence type="ECO:0000313" key="7">
    <source>
        <dbReference type="Proteomes" id="UP001596023"/>
    </source>
</evidence>
<dbReference type="PANTHER" id="PTHR42721">
    <property type="entry name" value="SUGAR HYDROLASE-RELATED"/>
    <property type="match status" value="1"/>
</dbReference>
<dbReference type="Gene3D" id="3.20.20.300">
    <property type="entry name" value="Glycoside hydrolase, family 3, N-terminal domain"/>
    <property type="match status" value="1"/>
</dbReference>
<dbReference type="Pfam" id="PF07691">
    <property type="entry name" value="PA14"/>
    <property type="match status" value="1"/>
</dbReference>
<keyword evidence="3 6" id="KW-0378">Hydrolase</keyword>
<dbReference type="Pfam" id="PF00933">
    <property type="entry name" value="Glyco_hydro_3"/>
    <property type="match status" value="1"/>
</dbReference>
<evidence type="ECO:0000259" key="5">
    <source>
        <dbReference type="PROSITE" id="PS51820"/>
    </source>
</evidence>
<dbReference type="InterPro" id="IPR026891">
    <property type="entry name" value="Fn3-like"/>
</dbReference>
<dbReference type="Pfam" id="PF01915">
    <property type="entry name" value="Glyco_hydro_3_C"/>
    <property type="match status" value="1"/>
</dbReference>
<dbReference type="SUPFAM" id="SSF52279">
    <property type="entry name" value="Beta-D-glucan exohydrolase, C-terminal domain"/>
    <property type="match status" value="1"/>
</dbReference>
<dbReference type="InterPro" id="IPR036962">
    <property type="entry name" value="Glyco_hydro_3_N_sf"/>
</dbReference>
<dbReference type="InterPro" id="IPR036881">
    <property type="entry name" value="Glyco_hydro_3_C_sf"/>
</dbReference>
<dbReference type="InterPro" id="IPR037524">
    <property type="entry name" value="PA14/GLEYA"/>
</dbReference>
<dbReference type="PROSITE" id="PS51820">
    <property type="entry name" value="PA14"/>
    <property type="match status" value="1"/>
</dbReference>
<dbReference type="InterPro" id="IPR013783">
    <property type="entry name" value="Ig-like_fold"/>
</dbReference>
<comment type="caution">
    <text evidence="6">The sequence shown here is derived from an EMBL/GenBank/DDBJ whole genome shotgun (WGS) entry which is preliminary data.</text>
</comment>
<dbReference type="EMBL" id="JBHSGN010000133">
    <property type="protein sequence ID" value="MFC4676342.1"/>
    <property type="molecule type" value="Genomic_DNA"/>
</dbReference>
<dbReference type="InterPro" id="IPR011658">
    <property type="entry name" value="PA14_dom"/>
</dbReference>
<dbReference type="PROSITE" id="PS51257">
    <property type="entry name" value="PROKAR_LIPOPROTEIN"/>
    <property type="match status" value="1"/>
</dbReference>
<evidence type="ECO:0000256" key="2">
    <source>
        <dbReference type="ARBA" id="ARBA00022729"/>
    </source>
</evidence>
<protein>
    <submittedName>
        <fullName evidence="6">Glycoside hydrolase family 3 N-terminal domain-containing protein</fullName>
    </submittedName>
</protein>
<evidence type="ECO:0000256" key="1">
    <source>
        <dbReference type="ARBA" id="ARBA00005336"/>
    </source>
</evidence>
<reference evidence="7" key="1">
    <citation type="journal article" date="2019" name="Int. J. Syst. Evol. Microbiol.">
        <title>The Global Catalogue of Microorganisms (GCM) 10K type strain sequencing project: providing services to taxonomists for standard genome sequencing and annotation.</title>
        <authorList>
            <consortium name="The Broad Institute Genomics Platform"/>
            <consortium name="The Broad Institute Genome Sequencing Center for Infectious Disease"/>
            <person name="Wu L."/>
            <person name="Ma J."/>
        </authorList>
    </citation>
    <scope>NUCLEOTIDE SEQUENCE [LARGE SCALE GENOMIC DNA]</scope>
    <source>
        <strain evidence="7">CCUG 66188</strain>
    </source>
</reference>